<evidence type="ECO:0000313" key="11">
    <source>
        <dbReference type="Proteomes" id="UP000005240"/>
    </source>
</evidence>
<dbReference type="Proteomes" id="UP000005240">
    <property type="component" value="Unassembled WGS sequence"/>
</dbReference>
<evidence type="ECO:0000313" key="10">
    <source>
        <dbReference type="EnsemblFungi" id="PTTG_28881-t43_1-p1"/>
    </source>
</evidence>
<protein>
    <submittedName>
        <fullName evidence="10">RING-type domain-containing protein</fullName>
    </submittedName>
</protein>
<dbReference type="GO" id="GO:0061630">
    <property type="term" value="F:ubiquitin protein ligase activity"/>
    <property type="evidence" value="ECO:0007669"/>
    <property type="project" value="TreeGrafter"/>
</dbReference>
<evidence type="ECO:0000256" key="1">
    <source>
        <dbReference type="ARBA" id="ARBA00004906"/>
    </source>
</evidence>
<comment type="pathway">
    <text evidence="1">Protein modification; protein ubiquitination.</text>
</comment>
<proteinExistence type="predicted"/>
<keyword evidence="11" id="KW-1185">Reference proteome</keyword>
<evidence type="ECO:0000256" key="3">
    <source>
        <dbReference type="ARBA" id="ARBA00022771"/>
    </source>
</evidence>
<evidence type="ECO:0000313" key="9">
    <source>
        <dbReference type="EMBL" id="OAV88887.1"/>
    </source>
</evidence>
<dbReference type="SUPFAM" id="SSF57850">
    <property type="entry name" value="RING/U-box"/>
    <property type="match status" value="1"/>
</dbReference>
<name>A0A180G856_PUCT1</name>
<reference evidence="9" key="1">
    <citation type="submission" date="2009-11" db="EMBL/GenBank/DDBJ databases">
        <authorList>
            <consortium name="The Broad Institute Genome Sequencing Platform"/>
            <person name="Ward D."/>
            <person name="Feldgarden M."/>
            <person name="Earl A."/>
            <person name="Young S.K."/>
            <person name="Zeng Q."/>
            <person name="Koehrsen M."/>
            <person name="Alvarado L."/>
            <person name="Berlin A."/>
            <person name="Bochicchio J."/>
            <person name="Borenstein D."/>
            <person name="Chapman S.B."/>
            <person name="Chen Z."/>
            <person name="Engels R."/>
            <person name="Freedman E."/>
            <person name="Gellesch M."/>
            <person name="Goldberg J."/>
            <person name="Griggs A."/>
            <person name="Gujja S."/>
            <person name="Heilman E."/>
            <person name="Heiman D."/>
            <person name="Hepburn T."/>
            <person name="Howarth C."/>
            <person name="Jen D."/>
            <person name="Larson L."/>
            <person name="Lewis B."/>
            <person name="Mehta T."/>
            <person name="Park D."/>
            <person name="Pearson M."/>
            <person name="Roberts A."/>
            <person name="Saif S."/>
            <person name="Shea T."/>
            <person name="Shenoy N."/>
            <person name="Sisk P."/>
            <person name="Stolte C."/>
            <person name="Sykes S."/>
            <person name="Thomson T."/>
            <person name="Walk T."/>
            <person name="White J."/>
            <person name="Yandava C."/>
            <person name="Izard J."/>
            <person name="Baranova O.V."/>
            <person name="Blanton J.M."/>
            <person name="Tanner A.C."/>
            <person name="Dewhirst F.E."/>
            <person name="Haas B."/>
            <person name="Nusbaum C."/>
            <person name="Birren B."/>
        </authorList>
    </citation>
    <scope>NUCLEOTIDE SEQUENCE [LARGE SCALE GENOMIC DNA]</scope>
    <source>
        <strain evidence="9">1-1 BBBD Race 1</strain>
    </source>
</reference>
<feature type="region of interest" description="Disordered" evidence="7">
    <location>
        <begin position="82"/>
        <end position="144"/>
    </location>
</feature>
<dbReference type="GO" id="GO:0006511">
    <property type="term" value="P:ubiquitin-dependent protein catabolic process"/>
    <property type="evidence" value="ECO:0007669"/>
    <property type="project" value="TreeGrafter"/>
</dbReference>
<dbReference type="OrthoDB" id="2122982at2759"/>
<dbReference type="STRING" id="630390.A0A180G856"/>
<dbReference type="UniPathway" id="UPA00143"/>
<keyword evidence="5" id="KW-0862">Zinc</keyword>
<accession>A0A180G856</accession>
<dbReference type="EnsemblFungi" id="PTTG_28881-t43_1">
    <property type="protein sequence ID" value="PTTG_28881-t43_1-p1"/>
    <property type="gene ID" value="PTTG_28881"/>
</dbReference>
<dbReference type="VEuPathDB" id="FungiDB:PTTG_28881"/>
<dbReference type="InterPro" id="IPR001841">
    <property type="entry name" value="Znf_RING"/>
</dbReference>
<dbReference type="GO" id="GO:0008270">
    <property type="term" value="F:zinc ion binding"/>
    <property type="evidence" value="ECO:0007669"/>
    <property type="project" value="UniProtKB-KW"/>
</dbReference>
<evidence type="ECO:0000256" key="2">
    <source>
        <dbReference type="ARBA" id="ARBA00022723"/>
    </source>
</evidence>
<evidence type="ECO:0000256" key="7">
    <source>
        <dbReference type="SAM" id="MobiDB-lite"/>
    </source>
</evidence>
<dbReference type="Pfam" id="PF12678">
    <property type="entry name" value="zf-rbx1"/>
    <property type="match status" value="1"/>
</dbReference>
<dbReference type="GO" id="GO:0016567">
    <property type="term" value="P:protein ubiquitination"/>
    <property type="evidence" value="ECO:0007669"/>
    <property type="project" value="UniProtKB-UniPathway"/>
</dbReference>
<keyword evidence="3 6" id="KW-0863">Zinc-finger</keyword>
<evidence type="ECO:0000256" key="4">
    <source>
        <dbReference type="ARBA" id="ARBA00022786"/>
    </source>
</evidence>
<feature type="compositionally biased region" description="Basic and acidic residues" evidence="7">
    <location>
        <begin position="113"/>
        <end position="130"/>
    </location>
</feature>
<gene>
    <name evidence="9" type="ORF">PTTG_28881</name>
</gene>
<keyword evidence="2" id="KW-0479">Metal-binding</keyword>
<dbReference type="PANTHER" id="PTHR22765">
    <property type="entry name" value="RING FINGER AND PROTEASE ASSOCIATED DOMAIN-CONTAINING"/>
    <property type="match status" value="1"/>
</dbReference>
<dbReference type="InterPro" id="IPR051826">
    <property type="entry name" value="E3_ubiquitin-ligase_domain"/>
</dbReference>
<dbReference type="PROSITE" id="PS50089">
    <property type="entry name" value="ZF_RING_2"/>
    <property type="match status" value="1"/>
</dbReference>
<dbReference type="Gene3D" id="3.30.40.10">
    <property type="entry name" value="Zinc/RING finger domain, C3HC4 (zinc finger)"/>
    <property type="match status" value="1"/>
</dbReference>
<sequence>MAGIWYSTMEASLPVGLASHDLQQQELEARRLAFDRNTIISAYMPYNQQLHTKSTEQCIISLDQAVHMLATTEASQHCENNALENPQHAGGGLESANSESKNLQHQQAQAYSQEDKRTNDDEPNSNHDENSTSNPPNPQIVDVVVGNQGQDPCAICLEKFEPPVQDAMNQWAFSTVARMRQCGHYFHPKCIQPWLVEYRNDGCPTCRALPTPEAEHLP</sequence>
<evidence type="ECO:0000256" key="5">
    <source>
        <dbReference type="ARBA" id="ARBA00022833"/>
    </source>
</evidence>
<feature type="domain" description="RING-type" evidence="8">
    <location>
        <begin position="153"/>
        <end position="207"/>
    </location>
</feature>
<reference evidence="9" key="2">
    <citation type="submission" date="2016-05" db="EMBL/GenBank/DDBJ databases">
        <title>Comparative analysis highlights variable genome content of wheat rusts and divergence of the mating loci.</title>
        <authorList>
            <person name="Cuomo C.A."/>
            <person name="Bakkeren G."/>
            <person name="Szabo L."/>
            <person name="Khalil H."/>
            <person name="Joly D."/>
            <person name="Goldberg J."/>
            <person name="Young S."/>
            <person name="Zeng Q."/>
            <person name="Fellers J."/>
        </authorList>
    </citation>
    <scope>NUCLEOTIDE SEQUENCE [LARGE SCALE GENOMIC DNA]</scope>
    <source>
        <strain evidence="9">1-1 BBBD Race 1</strain>
    </source>
</reference>
<dbReference type="InterPro" id="IPR024766">
    <property type="entry name" value="Znf_RING_H2"/>
</dbReference>
<evidence type="ECO:0000259" key="8">
    <source>
        <dbReference type="PROSITE" id="PS50089"/>
    </source>
</evidence>
<evidence type="ECO:0000256" key="6">
    <source>
        <dbReference type="PROSITE-ProRule" id="PRU00175"/>
    </source>
</evidence>
<organism evidence="9">
    <name type="scientific">Puccinia triticina (isolate 1-1 / race 1 (BBBD))</name>
    <name type="common">Brown leaf rust fungus</name>
    <dbReference type="NCBI Taxonomy" id="630390"/>
    <lineage>
        <taxon>Eukaryota</taxon>
        <taxon>Fungi</taxon>
        <taxon>Dikarya</taxon>
        <taxon>Basidiomycota</taxon>
        <taxon>Pucciniomycotina</taxon>
        <taxon>Pucciniomycetes</taxon>
        <taxon>Pucciniales</taxon>
        <taxon>Pucciniaceae</taxon>
        <taxon>Puccinia</taxon>
    </lineage>
</organism>
<reference evidence="10" key="4">
    <citation type="submission" date="2025-05" db="UniProtKB">
        <authorList>
            <consortium name="EnsemblFungi"/>
        </authorList>
    </citation>
    <scope>IDENTIFICATION</scope>
    <source>
        <strain evidence="10">isolate 1-1 / race 1 (BBBD)</strain>
    </source>
</reference>
<feature type="compositionally biased region" description="Polar residues" evidence="7">
    <location>
        <begin position="95"/>
        <end position="112"/>
    </location>
</feature>
<keyword evidence="4" id="KW-0833">Ubl conjugation pathway</keyword>
<dbReference type="PANTHER" id="PTHR22765:SF434">
    <property type="entry name" value="GB|AAD18119.1-RELATED"/>
    <property type="match status" value="1"/>
</dbReference>
<reference evidence="10 11" key="3">
    <citation type="journal article" date="2017" name="G3 (Bethesda)">
        <title>Comparative analysis highlights variable genome content of wheat rusts and divergence of the mating loci.</title>
        <authorList>
            <person name="Cuomo C.A."/>
            <person name="Bakkeren G."/>
            <person name="Khalil H.B."/>
            <person name="Panwar V."/>
            <person name="Joly D."/>
            <person name="Linning R."/>
            <person name="Sakthikumar S."/>
            <person name="Song X."/>
            <person name="Adiconis X."/>
            <person name="Fan L."/>
            <person name="Goldberg J.M."/>
            <person name="Levin J.Z."/>
            <person name="Young S."/>
            <person name="Zeng Q."/>
            <person name="Anikster Y."/>
            <person name="Bruce M."/>
            <person name="Wang M."/>
            <person name="Yin C."/>
            <person name="McCallum B."/>
            <person name="Szabo L.J."/>
            <person name="Hulbert S."/>
            <person name="Chen X."/>
            <person name="Fellers J.P."/>
        </authorList>
    </citation>
    <scope>NUCLEOTIDE SEQUENCE</scope>
    <source>
        <strain evidence="10">isolate 1-1 / race 1 (BBBD)</strain>
        <strain evidence="11">Isolate 1-1 / race 1 (BBBD)</strain>
    </source>
</reference>
<dbReference type="AlphaFoldDB" id="A0A180G856"/>
<dbReference type="EMBL" id="ADAS02000149">
    <property type="protein sequence ID" value="OAV88887.1"/>
    <property type="molecule type" value="Genomic_DNA"/>
</dbReference>
<dbReference type="SMART" id="SM00184">
    <property type="entry name" value="RING"/>
    <property type="match status" value="1"/>
</dbReference>
<dbReference type="InterPro" id="IPR013083">
    <property type="entry name" value="Znf_RING/FYVE/PHD"/>
</dbReference>